<dbReference type="EMBL" id="MU006776">
    <property type="protein sequence ID" value="KAF2646047.1"/>
    <property type="molecule type" value="Genomic_DNA"/>
</dbReference>
<dbReference type="AlphaFoldDB" id="A0A6A6SG89"/>
<dbReference type="Proteomes" id="UP000799753">
    <property type="component" value="Unassembled WGS sequence"/>
</dbReference>
<protein>
    <submittedName>
        <fullName evidence="1">Uncharacterized protein</fullName>
    </submittedName>
</protein>
<keyword evidence="2" id="KW-1185">Reference proteome</keyword>
<accession>A0A6A6SG89</accession>
<dbReference type="OrthoDB" id="10653485at2759"/>
<evidence type="ECO:0000313" key="1">
    <source>
        <dbReference type="EMBL" id="KAF2646047.1"/>
    </source>
</evidence>
<name>A0A6A6SG89_9PLEO</name>
<gene>
    <name evidence="1" type="ORF">P280DRAFT_544475</name>
</gene>
<sequence length="213" mass="23646">MPHNLIYREATPGICGKLPDTAIENMMNSGVLVEDGHGIRYANLSPSSSSSSSSLPSPSSSYILHNLGRGKRAISAQDANLASETAAEHVVLTIKRENITGEEDWGEEDNARGGRKIIDGSREGIECGEGSKGRKEVRFQGTKRVIFWGGPEVGGVGIERVWDNEGKSREWEGRRMERRKRMKEDRALARFERYCKDREGRGGDGVVQERRNT</sequence>
<evidence type="ECO:0000313" key="2">
    <source>
        <dbReference type="Proteomes" id="UP000799753"/>
    </source>
</evidence>
<reference evidence="1" key="1">
    <citation type="journal article" date="2020" name="Stud. Mycol.">
        <title>101 Dothideomycetes genomes: a test case for predicting lifestyles and emergence of pathogens.</title>
        <authorList>
            <person name="Haridas S."/>
            <person name="Albert R."/>
            <person name="Binder M."/>
            <person name="Bloem J."/>
            <person name="Labutti K."/>
            <person name="Salamov A."/>
            <person name="Andreopoulos B."/>
            <person name="Baker S."/>
            <person name="Barry K."/>
            <person name="Bills G."/>
            <person name="Bluhm B."/>
            <person name="Cannon C."/>
            <person name="Castanera R."/>
            <person name="Culley D."/>
            <person name="Daum C."/>
            <person name="Ezra D."/>
            <person name="Gonzalez J."/>
            <person name="Henrissat B."/>
            <person name="Kuo A."/>
            <person name="Liang C."/>
            <person name="Lipzen A."/>
            <person name="Lutzoni F."/>
            <person name="Magnuson J."/>
            <person name="Mondo S."/>
            <person name="Nolan M."/>
            <person name="Ohm R."/>
            <person name="Pangilinan J."/>
            <person name="Park H.-J."/>
            <person name="Ramirez L."/>
            <person name="Alfaro M."/>
            <person name="Sun H."/>
            <person name="Tritt A."/>
            <person name="Yoshinaga Y."/>
            <person name="Zwiers L.-H."/>
            <person name="Turgeon B."/>
            <person name="Goodwin S."/>
            <person name="Spatafora J."/>
            <person name="Crous P."/>
            <person name="Grigoriev I."/>
        </authorList>
    </citation>
    <scope>NUCLEOTIDE SEQUENCE</scope>
    <source>
        <strain evidence="1">CBS 473.64</strain>
    </source>
</reference>
<proteinExistence type="predicted"/>
<organism evidence="1 2">
    <name type="scientific">Massarina eburnea CBS 473.64</name>
    <dbReference type="NCBI Taxonomy" id="1395130"/>
    <lineage>
        <taxon>Eukaryota</taxon>
        <taxon>Fungi</taxon>
        <taxon>Dikarya</taxon>
        <taxon>Ascomycota</taxon>
        <taxon>Pezizomycotina</taxon>
        <taxon>Dothideomycetes</taxon>
        <taxon>Pleosporomycetidae</taxon>
        <taxon>Pleosporales</taxon>
        <taxon>Massarineae</taxon>
        <taxon>Massarinaceae</taxon>
        <taxon>Massarina</taxon>
    </lineage>
</organism>